<accession>A0A166BE37</accession>
<keyword evidence="1" id="KW-0344">Guanine-nucleotide releasing factor</keyword>
<organism evidence="3 4">
    <name type="scientific">Exidia glandulosa HHB12029</name>
    <dbReference type="NCBI Taxonomy" id="1314781"/>
    <lineage>
        <taxon>Eukaryota</taxon>
        <taxon>Fungi</taxon>
        <taxon>Dikarya</taxon>
        <taxon>Basidiomycota</taxon>
        <taxon>Agaricomycotina</taxon>
        <taxon>Agaricomycetes</taxon>
        <taxon>Auriculariales</taxon>
        <taxon>Exidiaceae</taxon>
        <taxon>Exidia</taxon>
    </lineage>
</organism>
<sequence>MIRRDTLSSLSRSASPAPQAWKDVVPREISLEELAQRLVSRRWRDQHNLRLTAPERVLVDHSVLRERGARWPKPDEAAALIDVFTLDHVLLFVKEHSRDGSFELYKPPIPLDLLLIPPDTSTDHGHRQGTPITFIHRGHKSAQFTLLARSPADRSALLDRITTQQAHVWQQRATFRLVRSADGFFTKQLSARCVAPLNGGRSVLCATADGVYMHSMLPSAETARTRPEKVLAIDGVQSIDVDEERRLLFTLADHCVTAFPLDSLSASEPISPHRRARIVSNMAAFFQLGKVMGKAVIAVVRVRPIASYVKLYEIVDPADVHTHGRKLSLDADTMMSVESSDMIIREFKRIEHPLEITWIRLGTSKVCIGCNRGISVVDVETLATQDVIDPVYAPSSPLAHAGDNERPRPLAMFRIDGDEFLLCYDSLAFYISTSGGAPSKHPVVIYWEGEPTSFALRAPYIFAFNSSFVEIRHVITGELVQTIHGANMRCLMLPSELRGTASIGDTAPPPYSANVVDTVDDPLLVNSNDDMMLLQRIHA</sequence>
<dbReference type="InterPro" id="IPR052233">
    <property type="entry name" value="Rho-type_GEFs"/>
</dbReference>
<dbReference type="PANTHER" id="PTHR46572:SF2">
    <property type="entry name" value="RHO1 GDP-GTP EXCHANGE PROTEIN 1-RELATED"/>
    <property type="match status" value="1"/>
</dbReference>
<gene>
    <name evidence="3" type="ORF">EXIGLDRAFT_167229</name>
</gene>
<dbReference type="PANTHER" id="PTHR46572">
    <property type="entry name" value="RHO1 GDP-GTP EXCHANGE PROTEIN 1-RELATED"/>
    <property type="match status" value="1"/>
</dbReference>
<dbReference type="GO" id="GO:0005085">
    <property type="term" value="F:guanyl-nucleotide exchange factor activity"/>
    <property type="evidence" value="ECO:0007669"/>
    <property type="project" value="UniProtKB-KW"/>
</dbReference>
<dbReference type="Proteomes" id="UP000077266">
    <property type="component" value="Unassembled WGS sequence"/>
</dbReference>
<name>A0A166BE37_EXIGL</name>
<dbReference type="InterPro" id="IPR011993">
    <property type="entry name" value="PH-like_dom_sf"/>
</dbReference>
<dbReference type="EMBL" id="KV425902">
    <property type="protein sequence ID" value="KZW00250.1"/>
    <property type="molecule type" value="Genomic_DNA"/>
</dbReference>
<reference evidence="3 4" key="1">
    <citation type="journal article" date="2016" name="Mol. Biol. Evol.">
        <title>Comparative Genomics of Early-Diverging Mushroom-Forming Fungi Provides Insights into the Origins of Lignocellulose Decay Capabilities.</title>
        <authorList>
            <person name="Nagy L.G."/>
            <person name="Riley R."/>
            <person name="Tritt A."/>
            <person name="Adam C."/>
            <person name="Daum C."/>
            <person name="Floudas D."/>
            <person name="Sun H."/>
            <person name="Yadav J.S."/>
            <person name="Pangilinan J."/>
            <person name="Larsson K.H."/>
            <person name="Matsuura K."/>
            <person name="Barry K."/>
            <person name="Labutti K."/>
            <person name="Kuo R."/>
            <person name="Ohm R.A."/>
            <person name="Bhattacharya S.S."/>
            <person name="Shirouzu T."/>
            <person name="Yoshinaga Y."/>
            <person name="Martin F.M."/>
            <person name="Grigoriev I.V."/>
            <person name="Hibbett D.S."/>
        </authorList>
    </citation>
    <scope>NUCLEOTIDE SEQUENCE [LARGE SCALE GENOMIC DNA]</scope>
    <source>
        <strain evidence="3 4">HHB12029</strain>
    </source>
</reference>
<dbReference type="InParanoid" id="A0A166BE37"/>
<evidence type="ECO:0000259" key="2">
    <source>
        <dbReference type="PROSITE" id="PS50219"/>
    </source>
</evidence>
<protein>
    <submittedName>
        <fullName evidence="3">CNH-domain-containing protein</fullName>
    </submittedName>
</protein>
<dbReference type="Pfam" id="PF00780">
    <property type="entry name" value="CNH"/>
    <property type="match status" value="1"/>
</dbReference>
<dbReference type="SMART" id="SM00036">
    <property type="entry name" value="CNH"/>
    <property type="match status" value="1"/>
</dbReference>
<dbReference type="Gene3D" id="2.30.29.30">
    <property type="entry name" value="Pleckstrin-homology domain (PH domain)/Phosphotyrosine-binding domain (PTB)"/>
    <property type="match status" value="1"/>
</dbReference>
<dbReference type="STRING" id="1314781.A0A166BE37"/>
<dbReference type="OrthoDB" id="2272012at2759"/>
<feature type="domain" description="CNH" evidence="2">
    <location>
        <begin position="188"/>
        <end position="498"/>
    </location>
</feature>
<proteinExistence type="predicted"/>
<dbReference type="AlphaFoldDB" id="A0A166BE37"/>
<evidence type="ECO:0000313" key="3">
    <source>
        <dbReference type="EMBL" id="KZW00250.1"/>
    </source>
</evidence>
<evidence type="ECO:0000256" key="1">
    <source>
        <dbReference type="ARBA" id="ARBA00022658"/>
    </source>
</evidence>
<dbReference type="PROSITE" id="PS50219">
    <property type="entry name" value="CNH"/>
    <property type="match status" value="1"/>
</dbReference>
<evidence type="ECO:0000313" key="4">
    <source>
        <dbReference type="Proteomes" id="UP000077266"/>
    </source>
</evidence>
<dbReference type="InterPro" id="IPR001180">
    <property type="entry name" value="CNH_dom"/>
</dbReference>
<keyword evidence="4" id="KW-1185">Reference proteome</keyword>